<dbReference type="GO" id="GO:0006152">
    <property type="term" value="P:purine nucleoside catabolic process"/>
    <property type="evidence" value="ECO:0007669"/>
    <property type="project" value="TreeGrafter"/>
</dbReference>
<dbReference type="Gene3D" id="3.90.245.10">
    <property type="entry name" value="Ribonucleoside hydrolase-like"/>
    <property type="match status" value="1"/>
</dbReference>
<evidence type="ECO:0000313" key="6">
    <source>
        <dbReference type="Proteomes" id="UP000053259"/>
    </source>
</evidence>
<feature type="domain" description="Inosine/uridine-preferring nucleoside hydrolase" evidence="4">
    <location>
        <begin position="28"/>
        <end position="425"/>
    </location>
</feature>
<evidence type="ECO:0000313" key="5">
    <source>
        <dbReference type="EMBL" id="KIW01089.1"/>
    </source>
</evidence>
<reference evidence="5 6" key="1">
    <citation type="submission" date="2015-01" db="EMBL/GenBank/DDBJ databases">
        <title>The Genome Sequence of Ochroconis gallopava CBS43764.</title>
        <authorList>
            <consortium name="The Broad Institute Genomics Platform"/>
            <person name="Cuomo C."/>
            <person name="de Hoog S."/>
            <person name="Gorbushina A."/>
            <person name="Stielow B."/>
            <person name="Teixiera M."/>
            <person name="Abouelleil A."/>
            <person name="Chapman S.B."/>
            <person name="Priest M."/>
            <person name="Young S.K."/>
            <person name="Wortman J."/>
            <person name="Nusbaum C."/>
            <person name="Birren B."/>
        </authorList>
    </citation>
    <scope>NUCLEOTIDE SEQUENCE [LARGE SCALE GENOMIC DNA]</scope>
    <source>
        <strain evidence="5 6">CBS 43764</strain>
    </source>
</reference>
<dbReference type="RefSeq" id="XP_016210958.1">
    <property type="nucleotide sequence ID" value="XM_016361138.1"/>
</dbReference>
<dbReference type="Pfam" id="PF01156">
    <property type="entry name" value="IU_nuc_hydro"/>
    <property type="match status" value="1"/>
</dbReference>
<name>A0A0D2APK7_9PEZI</name>
<dbReference type="Proteomes" id="UP000053259">
    <property type="component" value="Unassembled WGS sequence"/>
</dbReference>
<dbReference type="InterPro" id="IPR001910">
    <property type="entry name" value="Inosine/uridine_hydrolase_dom"/>
</dbReference>
<organism evidence="5 6">
    <name type="scientific">Verruconis gallopava</name>
    <dbReference type="NCBI Taxonomy" id="253628"/>
    <lineage>
        <taxon>Eukaryota</taxon>
        <taxon>Fungi</taxon>
        <taxon>Dikarya</taxon>
        <taxon>Ascomycota</taxon>
        <taxon>Pezizomycotina</taxon>
        <taxon>Dothideomycetes</taxon>
        <taxon>Pleosporomycetidae</taxon>
        <taxon>Venturiales</taxon>
        <taxon>Sympoventuriaceae</taxon>
        <taxon>Verruconis</taxon>
    </lineage>
</organism>
<dbReference type="VEuPathDB" id="FungiDB:PV09_07376"/>
<accession>A0A0D2APK7</accession>
<protein>
    <recommendedName>
        <fullName evidence="4">Inosine/uridine-preferring nucleoside hydrolase domain-containing protein</fullName>
    </recommendedName>
</protein>
<dbReference type="GO" id="GO:0005829">
    <property type="term" value="C:cytosol"/>
    <property type="evidence" value="ECO:0007669"/>
    <property type="project" value="TreeGrafter"/>
</dbReference>
<dbReference type="InterPro" id="IPR036452">
    <property type="entry name" value="Ribo_hydro-like"/>
</dbReference>
<proteinExistence type="inferred from homology"/>
<evidence type="ECO:0000256" key="1">
    <source>
        <dbReference type="ARBA" id="ARBA00009176"/>
    </source>
</evidence>
<evidence type="ECO:0000256" key="3">
    <source>
        <dbReference type="ARBA" id="ARBA00023295"/>
    </source>
</evidence>
<keyword evidence="6" id="KW-1185">Reference proteome</keyword>
<keyword evidence="3" id="KW-0326">Glycosidase</keyword>
<dbReference type="OrthoDB" id="432381at2759"/>
<dbReference type="PANTHER" id="PTHR12304">
    <property type="entry name" value="INOSINE-URIDINE PREFERRING NUCLEOSIDE HYDROLASE"/>
    <property type="match status" value="1"/>
</dbReference>
<dbReference type="STRING" id="253628.A0A0D2APK7"/>
<evidence type="ECO:0000259" key="4">
    <source>
        <dbReference type="Pfam" id="PF01156"/>
    </source>
</evidence>
<dbReference type="InterPro" id="IPR023186">
    <property type="entry name" value="IUNH"/>
</dbReference>
<dbReference type="GeneID" id="27315349"/>
<dbReference type="InParanoid" id="A0A0D2APK7"/>
<sequence>MSKMEYPASYSTARELWDLKDGEQKIPIWVDCDTGHDDAFAILLAAHCPKLELLGVSTVHGNSSLTNTTRNTLSILEAIGKRNIDVFPGAEKPFCRDAAHAPDIHGESGLDGTTILPAPVKVAKYTGTNESVQAMYQALSSTVRGTAWLVSTGALTNIALLFAIHPALADHIAGLSVMGGAIGGFFTHAPIGRLRHRVPLSKSLSRKFPGGLPDDSNLSISDVARRFKSLGLIQDGSDIDDKRIELLLQESRRSFGNTTDYAEFNIFCDPEAASSIFSNKRLAAKTTLIPLDVTHQVLGNREVIKILSNNYSGPANKLAESAVRHLFLEIMMFFASTYEREFAMSEGPPLHDPIAVAAAFAPQMFDDNDGERFEVFVVKSGGETPFQSGRNTENVGQCGRTIARMVRKGESGVRIPRSLRVGDFWAMIELALREADKLSPLTFNSLA</sequence>
<dbReference type="SUPFAM" id="SSF53590">
    <property type="entry name" value="Nucleoside hydrolase"/>
    <property type="match status" value="1"/>
</dbReference>
<keyword evidence="2" id="KW-0378">Hydrolase</keyword>
<dbReference type="EMBL" id="KN847557">
    <property type="protein sequence ID" value="KIW01089.1"/>
    <property type="molecule type" value="Genomic_DNA"/>
</dbReference>
<dbReference type="AlphaFoldDB" id="A0A0D2APK7"/>
<dbReference type="GO" id="GO:0008477">
    <property type="term" value="F:purine nucleosidase activity"/>
    <property type="evidence" value="ECO:0007669"/>
    <property type="project" value="TreeGrafter"/>
</dbReference>
<dbReference type="HOGENOM" id="CLU_036838_2_0_1"/>
<dbReference type="PANTHER" id="PTHR12304:SF4">
    <property type="entry name" value="URIDINE NUCLEOSIDASE"/>
    <property type="match status" value="1"/>
</dbReference>
<dbReference type="FunCoup" id="A0A0D2APK7">
    <property type="interactions" value="185"/>
</dbReference>
<evidence type="ECO:0000256" key="2">
    <source>
        <dbReference type="ARBA" id="ARBA00022801"/>
    </source>
</evidence>
<gene>
    <name evidence="5" type="ORF">PV09_07376</name>
</gene>
<comment type="similarity">
    <text evidence="1">Belongs to the IUNH family.</text>
</comment>